<feature type="chain" id="PRO_5046983754" evidence="1">
    <location>
        <begin position="28"/>
        <end position="58"/>
    </location>
</feature>
<reference evidence="2 3" key="1">
    <citation type="submission" date="2023-10" db="EMBL/GenBank/DDBJ databases">
        <authorList>
            <person name="Wang X.X."/>
        </authorList>
    </citation>
    <scope>NUCLEOTIDE SEQUENCE [LARGE SCALE GENOMIC DNA]</scope>
    <source>
        <strain evidence="2 3">NBRC 12816</strain>
    </source>
</reference>
<sequence length="58" mass="5871">MLRRISIALAGLLAVGFIAASPAAAHAGDVDGCWFSAVEASAGSVHVSDFEATCWHVG</sequence>
<feature type="signal peptide" evidence="1">
    <location>
        <begin position="1"/>
        <end position="27"/>
    </location>
</feature>
<proteinExistence type="predicted"/>
<protein>
    <submittedName>
        <fullName evidence="2">Uncharacterized protein</fullName>
    </submittedName>
</protein>
<name>A0ABU4KBV2_9ACTN</name>
<gene>
    <name evidence="2" type="ORF">R2363_23755</name>
</gene>
<evidence type="ECO:0000313" key="2">
    <source>
        <dbReference type="EMBL" id="MDX2295182.1"/>
    </source>
</evidence>
<keyword evidence="1" id="KW-0732">Signal</keyword>
<dbReference type="EMBL" id="JAWJZF010000434">
    <property type="protein sequence ID" value="MDX2295182.1"/>
    <property type="molecule type" value="Genomic_DNA"/>
</dbReference>
<accession>A0ABU4KBV2</accession>
<evidence type="ECO:0000256" key="1">
    <source>
        <dbReference type="SAM" id="SignalP"/>
    </source>
</evidence>
<comment type="caution">
    <text evidence="2">The sequence shown here is derived from an EMBL/GenBank/DDBJ whole genome shotgun (WGS) entry which is preliminary data.</text>
</comment>
<keyword evidence="3" id="KW-1185">Reference proteome</keyword>
<dbReference type="RefSeq" id="WP_319011422.1">
    <property type="nucleotide sequence ID" value="NZ_JAWJZF010000434.1"/>
</dbReference>
<evidence type="ECO:0000313" key="3">
    <source>
        <dbReference type="Proteomes" id="UP001278571"/>
    </source>
</evidence>
<organism evidence="2 3">
    <name type="scientific">Streptomyces roseolus</name>
    <dbReference type="NCBI Taxonomy" id="67358"/>
    <lineage>
        <taxon>Bacteria</taxon>
        <taxon>Bacillati</taxon>
        <taxon>Actinomycetota</taxon>
        <taxon>Actinomycetes</taxon>
        <taxon>Kitasatosporales</taxon>
        <taxon>Streptomycetaceae</taxon>
        <taxon>Streptomyces</taxon>
    </lineage>
</organism>
<dbReference type="Proteomes" id="UP001278571">
    <property type="component" value="Unassembled WGS sequence"/>
</dbReference>